<reference evidence="1 2" key="1">
    <citation type="submission" date="2015-07" db="EMBL/GenBank/DDBJ databases">
        <authorList>
            <consortium name="Pathogen Informatics"/>
        </authorList>
    </citation>
    <scope>NUCLEOTIDE SEQUENCE [LARGE SCALE GENOMIC DNA]</scope>
    <source>
        <strain evidence="1 2">A316</strain>
    </source>
</reference>
<accession>A0A655ZL71</accession>
<dbReference type="Proteomes" id="UP000041770">
    <property type="component" value="Unassembled WGS sequence"/>
</dbReference>
<proteinExistence type="predicted"/>
<protein>
    <submittedName>
        <fullName evidence="1">Uncharacterized protein</fullName>
    </submittedName>
</protein>
<dbReference type="AlphaFoldDB" id="A0A655ZL71"/>
<sequence>MGQKCGQHGHLLRFFWLFKLARRRHQLFQVFNPRFGFFAFFLLIHLQQTRGFYRVVREHMQRHVDAFLFQGVDQFNKAAQRARSTPSEHLVIEQTDTGIPQGAATIARGKANGL</sequence>
<name>A0A655ZL71_VIBCL</name>
<organism evidence="1 2">
    <name type="scientific">Vibrio cholerae</name>
    <dbReference type="NCBI Taxonomy" id="666"/>
    <lineage>
        <taxon>Bacteria</taxon>
        <taxon>Pseudomonadati</taxon>
        <taxon>Pseudomonadota</taxon>
        <taxon>Gammaproteobacteria</taxon>
        <taxon>Vibrionales</taxon>
        <taxon>Vibrionaceae</taxon>
        <taxon>Vibrio</taxon>
    </lineage>
</organism>
<dbReference type="EMBL" id="CWQY01000012">
    <property type="protein sequence ID" value="CSC72061.1"/>
    <property type="molecule type" value="Genomic_DNA"/>
</dbReference>
<gene>
    <name evidence="1" type="ORF">ERS013200_02113</name>
</gene>
<evidence type="ECO:0000313" key="1">
    <source>
        <dbReference type="EMBL" id="CSC72061.1"/>
    </source>
</evidence>
<evidence type="ECO:0000313" key="2">
    <source>
        <dbReference type="Proteomes" id="UP000041770"/>
    </source>
</evidence>